<sequence length="195" mass="21756">PPRPPPWWMVNPFPPKWPTRPPSAPPQVSLIVPEIVLEGHNAVRMLAGVGNLTWDENLAQAAQQWSNQCTWQHASGNFGQNLASGSYRKVTDPLYGIYLWYIEVCNYDFSNPGYSEATGHYTQMVWADTTAVGCGYTWCGANGVVGLRRNTGILVCHYSPPGNVNYLAAFMRNVLPPSAYPVACPDGFTRRRRQR</sequence>
<proteinExistence type="predicted"/>
<dbReference type="InterPro" id="IPR014044">
    <property type="entry name" value="CAP_dom"/>
</dbReference>
<evidence type="ECO:0000259" key="1">
    <source>
        <dbReference type="SMART" id="SM00198"/>
    </source>
</evidence>
<comment type="caution">
    <text evidence="2">The sequence shown here is derived from an EMBL/GenBank/DDBJ whole genome shotgun (WGS) entry which is preliminary data.</text>
</comment>
<feature type="domain" description="SCP" evidence="1">
    <location>
        <begin position="31"/>
        <end position="166"/>
    </location>
</feature>
<dbReference type="SUPFAM" id="SSF55797">
    <property type="entry name" value="PR-1-like"/>
    <property type="match status" value="1"/>
</dbReference>
<accession>A0ABQ5SL70</accession>
<dbReference type="InterPro" id="IPR018244">
    <property type="entry name" value="Allrgn_V5/Tpx1_CS"/>
</dbReference>
<dbReference type="InterPro" id="IPR035940">
    <property type="entry name" value="CAP_sf"/>
</dbReference>
<feature type="non-terminal residue" evidence="2">
    <location>
        <position position="1"/>
    </location>
</feature>
<dbReference type="Gene3D" id="3.40.33.10">
    <property type="entry name" value="CAP"/>
    <property type="match status" value="1"/>
</dbReference>
<name>A0ABQ5SL70_9CHLO</name>
<dbReference type="InterPro" id="IPR001283">
    <property type="entry name" value="CRISP-related"/>
</dbReference>
<keyword evidence="3" id="KW-1185">Reference proteome</keyword>
<organism evidence="2 3">
    <name type="scientific">Volvox africanus</name>
    <dbReference type="NCBI Taxonomy" id="51714"/>
    <lineage>
        <taxon>Eukaryota</taxon>
        <taxon>Viridiplantae</taxon>
        <taxon>Chlorophyta</taxon>
        <taxon>core chlorophytes</taxon>
        <taxon>Chlorophyceae</taxon>
        <taxon>CS clade</taxon>
        <taxon>Chlamydomonadales</taxon>
        <taxon>Volvocaceae</taxon>
        <taxon>Volvox</taxon>
    </lineage>
</organism>
<dbReference type="PANTHER" id="PTHR10334">
    <property type="entry name" value="CYSTEINE-RICH SECRETORY PROTEIN-RELATED"/>
    <property type="match status" value="1"/>
</dbReference>
<evidence type="ECO:0000313" key="2">
    <source>
        <dbReference type="EMBL" id="GLI70742.1"/>
    </source>
</evidence>
<gene>
    <name evidence="2" type="ORF">VaNZ11_015768</name>
</gene>
<dbReference type="SMART" id="SM00198">
    <property type="entry name" value="SCP"/>
    <property type="match status" value="1"/>
</dbReference>
<dbReference type="PROSITE" id="PS01009">
    <property type="entry name" value="CRISP_1"/>
    <property type="match status" value="1"/>
</dbReference>
<reference evidence="2 3" key="1">
    <citation type="journal article" date="2023" name="IScience">
        <title>Expanded male sex-determining region conserved during the evolution of homothallism in the green alga Volvox.</title>
        <authorList>
            <person name="Yamamoto K."/>
            <person name="Matsuzaki R."/>
            <person name="Mahakham W."/>
            <person name="Heman W."/>
            <person name="Sekimoto H."/>
            <person name="Kawachi M."/>
            <person name="Minakuchi Y."/>
            <person name="Toyoda A."/>
            <person name="Nozaki H."/>
        </authorList>
    </citation>
    <scope>NUCLEOTIDE SEQUENCE [LARGE SCALE GENOMIC DNA]</scope>
    <source>
        <strain evidence="2 3">NIES-4468</strain>
    </source>
</reference>
<protein>
    <recommendedName>
        <fullName evidence="1">SCP domain-containing protein</fullName>
    </recommendedName>
</protein>
<dbReference type="Proteomes" id="UP001165090">
    <property type="component" value="Unassembled WGS sequence"/>
</dbReference>
<dbReference type="Pfam" id="PF00188">
    <property type="entry name" value="CAP"/>
    <property type="match status" value="1"/>
</dbReference>
<dbReference type="PRINTS" id="PR00837">
    <property type="entry name" value="V5TPXLIKE"/>
</dbReference>
<dbReference type="PROSITE" id="PS01010">
    <property type="entry name" value="CRISP_2"/>
    <property type="match status" value="1"/>
</dbReference>
<dbReference type="EMBL" id="BSDZ01000094">
    <property type="protein sequence ID" value="GLI70742.1"/>
    <property type="molecule type" value="Genomic_DNA"/>
</dbReference>
<evidence type="ECO:0000313" key="3">
    <source>
        <dbReference type="Proteomes" id="UP001165090"/>
    </source>
</evidence>